<dbReference type="InterPro" id="IPR011989">
    <property type="entry name" value="ARM-like"/>
</dbReference>
<dbReference type="InterPro" id="IPR002554">
    <property type="entry name" value="PP2A_B56"/>
</dbReference>
<protein>
    <submittedName>
        <fullName evidence="1">Uncharacterized protein</fullName>
    </submittedName>
</protein>
<dbReference type="GO" id="GO:0007165">
    <property type="term" value="P:signal transduction"/>
    <property type="evidence" value="ECO:0007669"/>
    <property type="project" value="InterPro"/>
</dbReference>
<proteinExistence type="predicted"/>
<dbReference type="Gene3D" id="1.25.10.10">
    <property type="entry name" value="Leucine-rich Repeat Variant"/>
    <property type="match status" value="1"/>
</dbReference>
<evidence type="ECO:0000313" key="1">
    <source>
        <dbReference type="EMBL" id="KAF2610218.1"/>
    </source>
</evidence>
<dbReference type="GO" id="GO:0019888">
    <property type="term" value="F:protein phosphatase regulator activity"/>
    <property type="evidence" value="ECO:0007669"/>
    <property type="project" value="InterPro"/>
</dbReference>
<dbReference type="InterPro" id="IPR016024">
    <property type="entry name" value="ARM-type_fold"/>
</dbReference>
<sequence length="188" mass="21247">MFLCDVPRNGPRRLTHLAVRDWAASLRTASRAGRSRCVPPEDDPAAIRDGRTQLPSLLGLVKYCPMMNSSKEVIFLVNIFRFRHHNSVFLSLSLVTYKEVVSLCLLVLPALEKSMHGHWNQAIQNLTLNVRKVVCDMDQVPFDECLSNSKYKKRIKQRLKRNGKERGSGQSGSDGPKTCILSQSCKHI</sequence>
<name>A0A8S9LX75_BRACR</name>
<dbReference type="EMBL" id="QGKY02000089">
    <property type="protein sequence ID" value="KAF2610218.1"/>
    <property type="molecule type" value="Genomic_DNA"/>
</dbReference>
<dbReference type="Pfam" id="PF01603">
    <property type="entry name" value="B56"/>
    <property type="match status" value="1"/>
</dbReference>
<dbReference type="SUPFAM" id="SSF48371">
    <property type="entry name" value="ARM repeat"/>
    <property type="match status" value="1"/>
</dbReference>
<gene>
    <name evidence="1" type="ORF">F2Q70_00011215</name>
</gene>
<dbReference type="PANTHER" id="PTHR10257:SF119">
    <property type="entry name" value="SERINE_THREONINE PROTEIN PHOSPHATASE 2A 59 KDA REGULATORY SUBUNIT B' ZETA ISOFORM"/>
    <property type="match status" value="1"/>
</dbReference>
<dbReference type="AlphaFoldDB" id="A0A8S9LX75"/>
<organism evidence="1">
    <name type="scientific">Brassica cretica</name>
    <name type="common">Mustard</name>
    <dbReference type="NCBI Taxonomy" id="69181"/>
    <lineage>
        <taxon>Eukaryota</taxon>
        <taxon>Viridiplantae</taxon>
        <taxon>Streptophyta</taxon>
        <taxon>Embryophyta</taxon>
        <taxon>Tracheophyta</taxon>
        <taxon>Spermatophyta</taxon>
        <taxon>Magnoliopsida</taxon>
        <taxon>eudicotyledons</taxon>
        <taxon>Gunneridae</taxon>
        <taxon>Pentapetalae</taxon>
        <taxon>rosids</taxon>
        <taxon>malvids</taxon>
        <taxon>Brassicales</taxon>
        <taxon>Brassicaceae</taxon>
        <taxon>Brassiceae</taxon>
        <taxon>Brassica</taxon>
    </lineage>
</organism>
<reference evidence="1" key="1">
    <citation type="submission" date="2019-12" db="EMBL/GenBank/DDBJ databases">
        <title>Genome sequencing and annotation of Brassica cretica.</title>
        <authorList>
            <person name="Studholme D.J."/>
            <person name="Sarris P.F."/>
        </authorList>
    </citation>
    <scope>NUCLEOTIDE SEQUENCE</scope>
    <source>
        <strain evidence="1">PFS-102/07</strain>
        <tissue evidence="1">Leaf</tissue>
    </source>
</reference>
<accession>A0A8S9LX75</accession>
<dbReference type="PANTHER" id="PTHR10257">
    <property type="entry name" value="SERINE/THREONINE PROTEIN PHOSPHATASE 2A PP2A REGULATORY SUBUNIT B"/>
    <property type="match status" value="1"/>
</dbReference>
<dbReference type="GO" id="GO:0000159">
    <property type="term" value="C:protein phosphatase type 2A complex"/>
    <property type="evidence" value="ECO:0007669"/>
    <property type="project" value="InterPro"/>
</dbReference>
<comment type="caution">
    <text evidence="1">The sequence shown here is derived from an EMBL/GenBank/DDBJ whole genome shotgun (WGS) entry which is preliminary data.</text>
</comment>